<dbReference type="SUPFAM" id="SSF141571">
    <property type="entry name" value="Pentapeptide repeat-like"/>
    <property type="match status" value="1"/>
</dbReference>
<sequence length="502" mass="56594">MGRPAFKGPFSRGDFGIDGNLSRTMTGDVAVVRFCYEDNSFVSRAERVVLEWLMDEFDCEMESWAGTNASYWKTSHVQQNVEFMFLPSKAGFRGNSAWTLRVDERGSRLFCKSLAPLFGGFPDPVRTLPDGTLRTHFSSESFEEKALVNNRMRNSEGLHGDFERVLRQELDQREADFIEALKEDYPNFGGSWHHLLALLIATDPSKDGHDVFEDSWNKRALLRKEKEHLNLKGLDFSTVDIQRVSLVDLDLRGCSFDGLDLRDRDLSSNKMEKTSFKSSNLGKTNFSNCNLRDANFEGANLIQSDLSGADLIRARFVDACLNGANLNEARASQCDFSGADLSVVKVLECDFAASNLSKCDFFNSDFSRTNVELVNFEGANLTRVESEIYFDDCKIRGALISPRSKAPLMVLQRTYTGPWFILTFLLAVFALSPFFLEAVFWSVVADAFSAAERVNGATPHLRIPNEAIKGYHTTYVGLIVLGLHDGYFQAFLTVFAYWVQRF</sequence>
<dbReference type="Gene3D" id="2.160.20.80">
    <property type="entry name" value="E3 ubiquitin-protein ligase SopA"/>
    <property type="match status" value="1"/>
</dbReference>
<dbReference type="Pfam" id="PF00805">
    <property type="entry name" value="Pentapeptide"/>
    <property type="match status" value="2"/>
</dbReference>
<dbReference type="InterPro" id="IPR001646">
    <property type="entry name" value="5peptide_repeat"/>
</dbReference>
<dbReference type="PANTHER" id="PTHR14136:SF17">
    <property type="entry name" value="BTB_POZ DOMAIN-CONTAINING PROTEIN KCTD9"/>
    <property type="match status" value="1"/>
</dbReference>
<organism evidence="2 3">
    <name type="scientific">Marivita hallyeonensis</name>
    <dbReference type="NCBI Taxonomy" id="996342"/>
    <lineage>
        <taxon>Bacteria</taxon>
        <taxon>Pseudomonadati</taxon>
        <taxon>Pseudomonadota</taxon>
        <taxon>Alphaproteobacteria</taxon>
        <taxon>Rhodobacterales</taxon>
        <taxon>Roseobacteraceae</taxon>
        <taxon>Marivita</taxon>
    </lineage>
</organism>
<keyword evidence="1" id="KW-1133">Transmembrane helix</keyword>
<evidence type="ECO:0000256" key="1">
    <source>
        <dbReference type="SAM" id="Phobius"/>
    </source>
</evidence>
<dbReference type="EMBL" id="FQXC01000006">
    <property type="protein sequence ID" value="SHH99189.1"/>
    <property type="molecule type" value="Genomic_DNA"/>
</dbReference>
<name>A0A1M5XHG1_9RHOB</name>
<feature type="transmembrane region" description="Helical" evidence="1">
    <location>
        <begin position="475"/>
        <end position="499"/>
    </location>
</feature>
<dbReference type="Proteomes" id="UP000184221">
    <property type="component" value="Unassembled WGS sequence"/>
</dbReference>
<dbReference type="AlphaFoldDB" id="A0A1M5XHG1"/>
<dbReference type="InterPro" id="IPR051082">
    <property type="entry name" value="Pentapeptide-BTB/POZ_domain"/>
</dbReference>
<dbReference type="OrthoDB" id="7304622at2"/>
<keyword evidence="1" id="KW-0472">Membrane</keyword>
<evidence type="ECO:0000313" key="3">
    <source>
        <dbReference type="Proteomes" id="UP000184221"/>
    </source>
</evidence>
<dbReference type="STRING" id="996342.SAMN05443551_3960"/>
<accession>A0A1M5XHG1</accession>
<keyword evidence="3" id="KW-1185">Reference proteome</keyword>
<dbReference type="PANTHER" id="PTHR14136">
    <property type="entry name" value="BTB_POZ DOMAIN-CONTAINING PROTEIN KCTD9"/>
    <property type="match status" value="1"/>
</dbReference>
<gene>
    <name evidence="2" type="ORF">SAMN05443551_3960</name>
</gene>
<evidence type="ECO:0000313" key="2">
    <source>
        <dbReference type="EMBL" id="SHH99189.1"/>
    </source>
</evidence>
<proteinExistence type="predicted"/>
<protein>
    <submittedName>
        <fullName evidence="2">Uncharacterized protein YjbI, contains pentapeptide repeats</fullName>
    </submittedName>
</protein>
<feature type="transmembrane region" description="Helical" evidence="1">
    <location>
        <begin position="419"/>
        <end position="444"/>
    </location>
</feature>
<reference evidence="2 3" key="1">
    <citation type="submission" date="2016-11" db="EMBL/GenBank/DDBJ databases">
        <authorList>
            <person name="Jaros S."/>
            <person name="Januszkiewicz K."/>
            <person name="Wedrychowicz H."/>
        </authorList>
    </citation>
    <scope>NUCLEOTIDE SEQUENCE [LARGE SCALE GENOMIC DNA]</scope>
    <source>
        <strain evidence="2 3">DSM 29431</strain>
    </source>
</reference>
<keyword evidence="1" id="KW-0812">Transmembrane</keyword>